<evidence type="ECO:0000313" key="9">
    <source>
        <dbReference type="EMBL" id="UNP28293.1"/>
    </source>
</evidence>
<evidence type="ECO:0000259" key="8">
    <source>
        <dbReference type="Pfam" id="PF13844"/>
    </source>
</evidence>
<dbReference type="Gene3D" id="3.40.50.11380">
    <property type="match status" value="1"/>
</dbReference>
<dbReference type="InterPro" id="IPR019734">
    <property type="entry name" value="TPR_rpt"/>
</dbReference>
<name>A0ABY3X6U1_9GAMM</name>
<dbReference type="InterPro" id="IPR029489">
    <property type="entry name" value="OGT/SEC/SPY_C"/>
</dbReference>
<accession>A0ABY3X6U1</accession>
<evidence type="ECO:0000256" key="4">
    <source>
        <dbReference type="ARBA" id="ARBA00022676"/>
    </source>
</evidence>
<dbReference type="Proteomes" id="UP000829194">
    <property type="component" value="Chromosome"/>
</dbReference>
<evidence type="ECO:0000256" key="1">
    <source>
        <dbReference type="ARBA" id="ARBA00004922"/>
    </source>
</evidence>
<evidence type="ECO:0000256" key="7">
    <source>
        <dbReference type="ARBA" id="ARBA00022803"/>
    </source>
</evidence>
<keyword evidence="10" id="KW-1185">Reference proteome</keyword>
<dbReference type="Pfam" id="PF13432">
    <property type="entry name" value="TPR_16"/>
    <property type="match status" value="1"/>
</dbReference>
<comment type="similarity">
    <text evidence="2">Belongs to the glycosyltransferase 41 family. O-GlcNAc transferase subfamily.</text>
</comment>
<protein>
    <recommendedName>
        <fullName evidence="3">protein O-GlcNAc transferase</fullName>
        <ecNumber evidence="3">2.4.1.255</ecNumber>
    </recommendedName>
</protein>
<keyword evidence="6" id="KW-0677">Repeat</keyword>
<dbReference type="PANTHER" id="PTHR44998:SF1">
    <property type="entry name" value="UDP-N-ACETYLGLUCOSAMINE--PEPTIDE N-ACETYLGLUCOSAMINYLTRANSFERASE 110 KDA SUBUNIT"/>
    <property type="match status" value="1"/>
</dbReference>
<feature type="domain" description="O-GlcNAc transferase C-terminal" evidence="8">
    <location>
        <begin position="198"/>
        <end position="354"/>
    </location>
</feature>
<dbReference type="InterPro" id="IPR011990">
    <property type="entry name" value="TPR-like_helical_dom_sf"/>
</dbReference>
<dbReference type="SUPFAM" id="SSF53756">
    <property type="entry name" value="UDP-Glycosyltransferase/glycogen phosphorylase"/>
    <property type="match status" value="1"/>
</dbReference>
<proteinExistence type="inferred from homology"/>
<evidence type="ECO:0000256" key="6">
    <source>
        <dbReference type="ARBA" id="ARBA00022737"/>
    </source>
</evidence>
<evidence type="ECO:0000256" key="3">
    <source>
        <dbReference type="ARBA" id="ARBA00011970"/>
    </source>
</evidence>
<dbReference type="Gene3D" id="1.25.40.10">
    <property type="entry name" value="Tetratricopeptide repeat domain"/>
    <property type="match status" value="2"/>
</dbReference>
<dbReference type="EMBL" id="CP093547">
    <property type="protein sequence ID" value="UNP28293.1"/>
    <property type="molecule type" value="Genomic_DNA"/>
</dbReference>
<comment type="pathway">
    <text evidence="1">Protein modification; protein glycosylation.</text>
</comment>
<dbReference type="PANTHER" id="PTHR44998">
    <property type="match status" value="1"/>
</dbReference>
<keyword evidence="4" id="KW-0328">Glycosyltransferase</keyword>
<evidence type="ECO:0000256" key="2">
    <source>
        <dbReference type="ARBA" id="ARBA00005386"/>
    </source>
</evidence>
<dbReference type="Pfam" id="PF13844">
    <property type="entry name" value="Glyco_transf_41"/>
    <property type="match status" value="2"/>
</dbReference>
<dbReference type="RefSeq" id="WP_057943897.1">
    <property type="nucleotide sequence ID" value="NZ_CP011131.1"/>
</dbReference>
<reference evidence="9 10" key="1">
    <citation type="submission" date="2022-03" db="EMBL/GenBank/DDBJ databases">
        <title>Complete genome sequence of Lysobacter capsici VKM B-2533 and Lysobacter gummosus 10.1.1, promising sources of lytic agents.</title>
        <authorList>
            <person name="Tarlachkov S.V."/>
            <person name="Kudryakova I.V."/>
            <person name="Afoshin A.S."/>
            <person name="Leontyevskaya E.A."/>
            <person name="Leontyevskaya N.V."/>
        </authorList>
    </citation>
    <scope>NUCLEOTIDE SEQUENCE [LARGE SCALE GENOMIC DNA]</scope>
    <source>
        <strain evidence="9 10">10.1.1</strain>
    </source>
</reference>
<keyword evidence="5" id="KW-0808">Transferase</keyword>
<dbReference type="Gene3D" id="3.40.50.2000">
    <property type="entry name" value="Glycogen Phosphorylase B"/>
    <property type="match status" value="1"/>
</dbReference>
<dbReference type="SUPFAM" id="SSF48452">
    <property type="entry name" value="TPR-like"/>
    <property type="match status" value="1"/>
</dbReference>
<dbReference type="SMART" id="SM00028">
    <property type="entry name" value="TPR"/>
    <property type="match status" value="2"/>
</dbReference>
<sequence length="574" mass="62572">MNDPRAQLRQALKRNPGDAMGWVMLAEHELDAGDAQAGETASRRALHLRPGHPEALARLGRAQAMQRKFEDAVTSLRAAARAAPGHPGIVVWLAHALEDVGDAEGALEAYTRAYTLAPREPQLAAYLLNWRRRLCDWRDLDTLSRQVREAVAQAQASVEPFAFLSEDTSAAEQRRCAGLRAAVIAQSVQPMPPAPAKDLAATVRVGFLSNGFGAHPTGLLTVALFEAMYRRGGIELHLFALNRDDDSPIRQRLRAATDAVHDVAMQPHAQVAASIRRAGIDVLFDLRGWGGGGAPEVLAMRPAPVQVNWLAYPGTSAAPWIDYVLADRYVLPESMTADFSETVAWLPRCFQPSDTSRELQLPPTRAECGLPEDGTVLCCFNNSYKLNPRSVARALEVLRGVPGSVLWLLSGPGRADQRLREFAKQRDIDPSRLVFMRKQPHPDYLARLRHADLFLDTNPYNAHTTASDALWAGCPVLTCPGATFAARVAGSLNHHLGMEHMNVADDAAFIARAVALGNDREALAALRNELAVRRGDSGLFDMDGFSVDFAAMTIAMARRQRKGEAPAVLQGPAR</sequence>
<feature type="domain" description="O-GlcNAc transferase C-terminal" evidence="8">
    <location>
        <begin position="363"/>
        <end position="546"/>
    </location>
</feature>
<keyword evidence="7" id="KW-0802">TPR repeat</keyword>
<evidence type="ECO:0000313" key="10">
    <source>
        <dbReference type="Proteomes" id="UP000829194"/>
    </source>
</evidence>
<evidence type="ECO:0000256" key="5">
    <source>
        <dbReference type="ARBA" id="ARBA00022679"/>
    </source>
</evidence>
<organism evidence="9 10">
    <name type="scientific">Lysobacter gummosus</name>
    <dbReference type="NCBI Taxonomy" id="262324"/>
    <lineage>
        <taxon>Bacteria</taxon>
        <taxon>Pseudomonadati</taxon>
        <taxon>Pseudomonadota</taxon>
        <taxon>Gammaproteobacteria</taxon>
        <taxon>Lysobacterales</taxon>
        <taxon>Lysobacteraceae</taxon>
        <taxon>Lysobacter</taxon>
    </lineage>
</organism>
<gene>
    <name evidence="9" type="ORF">MOV92_17580</name>
</gene>
<dbReference type="EC" id="2.4.1.255" evidence="3"/>